<protein>
    <recommendedName>
        <fullName evidence="2">2-amino-4-hydroxy-6-hydroxymethyldihydropteridine diphosphokinase</fullName>
        <ecNumber evidence="2">2.7.6.3</ecNumber>
    </recommendedName>
</protein>
<dbReference type="SUPFAM" id="SSF55083">
    <property type="entry name" value="6-hydroxymethyl-7,8-dihydropterin pyrophosphokinase, HPPK"/>
    <property type="match status" value="1"/>
</dbReference>
<dbReference type="CDD" id="cd00483">
    <property type="entry name" value="HPPK"/>
    <property type="match status" value="1"/>
</dbReference>
<name>A0A094QCL2_9ZZZZ</name>
<dbReference type="InterPro" id="IPR000550">
    <property type="entry name" value="Hppk"/>
</dbReference>
<evidence type="ECO:0000256" key="3">
    <source>
        <dbReference type="ARBA" id="ARBA00022679"/>
    </source>
</evidence>
<evidence type="ECO:0000259" key="8">
    <source>
        <dbReference type="PROSITE" id="PS00794"/>
    </source>
</evidence>
<dbReference type="GO" id="GO:0046654">
    <property type="term" value="P:tetrahydrofolate biosynthetic process"/>
    <property type="evidence" value="ECO:0007669"/>
    <property type="project" value="UniProtKB-UniPathway"/>
</dbReference>
<keyword evidence="5" id="KW-0418">Kinase</keyword>
<dbReference type="EC" id="2.7.6.3" evidence="2"/>
<dbReference type="GO" id="GO:0005524">
    <property type="term" value="F:ATP binding"/>
    <property type="evidence" value="ECO:0007669"/>
    <property type="project" value="UniProtKB-KW"/>
</dbReference>
<accession>A0A094QCL2</accession>
<evidence type="ECO:0000313" key="9">
    <source>
        <dbReference type="EMBL" id="KGA21157.1"/>
    </source>
</evidence>
<evidence type="ECO:0000256" key="5">
    <source>
        <dbReference type="ARBA" id="ARBA00022777"/>
    </source>
</evidence>
<dbReference type="PANTHER" id="PTHR43071:SF1">
    <property type="entry name" value="2-AMINO-4-HYDROXY-6-HYDROXYMETHYLDIHYDROPTERIDINE PYROPHOSPHOKINASE"/>
    <property type="match status" value="1"/>
</dbReference>
<proteinExistence type="predicted"/>
<comment type="caution">
    <text evidence="9">The sequence shown here is derived from an EMBL/GenBank/DDBJ whole genome shotgun (WGS) entry which is preliminary data.</text>
</comment>
<feature type="domain" description="7,8-dihydro-6-hydroxymethylpterin-pyrophosphokinase" evidence="8">
    <location>
        <begin position="97"/>
        <end position="108"/>
    </location>
</feature>
<keyword evidence="7" id="KW-0289">Folate biosynthesis</keyword>
<organism evidence="9">
    <name type="scientific">freshwater metagenome</name>
    <dbReference type="NCBI Taxonomy" id="449393"/>
    <lineage>
        <taxon>unclassified sequences</taxon>
        <taxon>metagenomes</taxon>
        <taxon>ecological metagenomes</taxon>
    </lineage>
</organism>
<gene>
    <name evidence="9" type="ORF">GM51_3290</name>
</gene>
<dbReference type="InterPro" id="IPR035907">
    <property type="entry name" value="Hppk_sf"/>
</dbReference>
<dbReference type="NCBIfam" id="TIGR01498">
    <property type="entry name" value="folK"/>
    <property type="match status" value="1"/>
</dbReference>
<dbReference type="AlphaFoldDB" id="A0A094QCL2"/>
<dbReference type="GO" id="GO:0046656">
    <property type="term" value="P:folic acid biosynthetic process"/>
    <property type="evidence" value="ECO:0007669"/>
    <property type="project" value="UniProtKB-KW"/>
</dbReference>
<keyword evidence="6" id="KW-0067">ATP-binding</keyword>
<dbReference type="UniPathway" id="UPA00077">
    <property type="reaction ID" value="UER00155"/>
</dbReference>
<keyword evidence="4" id="KW-0547">Nucleotide-binding</keyword>
<evidence type="ECO:0000256" key="6">
    <source>
        <dbReference type="ARBA" id="ARBA00022840"/>
    </source>
</evidence>
<comment type="pathway">
    <text evidence="1">Cofactor biosynthesis; tetrahydrofolate biosynthesis; 2-amino-4-hydroxy-6-hydroxymethyl-7,8-dihydropteridine diphosphate from 7,8-dihydroneopterin triphosphate: step 4/4.</text>
</comment>
<dbReference type="GO" id="GO:0003848">
    <property type="term" value="F:2-amino-4-hydroxy-6-hydroxymethyldihydropteridine diphosphokinase activity"/>
    <property type="evidence" value="ECO:0007669"/>
    <property type="project" value="UniProtKB-EC"/>
</dbReference>
<evidence type="ECO:0000256" key="4">
    <source>
        <dbReference type="ARBA" id="ARBA00022741"/>
    </source>
</evidence>
<dbReference type="Pfam" id="PF01288">
    <property type="entry name" value="HPPK"/>
    <property type="match status" value="1"/>
</dbReference>
<reference evidence="9" key="1">
    <citation type="submission" date="2014-06" db="EMBL/GenBank/DDBJ databases">
        <title>Key roles for freshwater Actinobacteria revealed by deep metagenomic sequencing.</title>
        <authorList>
            <person name="Ghai R."/>
            <person name="Mizuno C.M."/>
            <person name="Picazo A."/>
            <person name="Camacho A."/>
            <person name="Rodriguez-Valera F."/>
        </authorList>
    </citation>
    <scope>NUCLEOTIDE SEQUENCE</scope>
</reference>
<evidence type="ECO:0000256" key="2">
    <source>
        <dbReference type="ARBA" id="ARBA00013253"/>
    </source>
</evidence>
<keyword evidence="3" id="KW-0808">Transferase</keyword>
<dbReference type="EMBL" id="JNSL01000012">
    <property type="protein sequence ID" value="KGA21157.1"/>
    <property type="molecule type" value="Genomic_DNA"/>
</dbReference>
<sequence>MSEPVSVAAVLAFGANLGERAPTINEAVRELASSPGILSVRMSSLVESVAVTPAGPAPDEPAYLNAVALVQTTLTPRELLHTALHIEQRFGRVRTQRWAARTLDIDIVAYGDSRVSELDLVIPHPQAANRLFVLAPWLELDPDASLAGAGRVADIAAALTATQTRPAEVAR</sequence>
<evidence type="ECO:0000256" key="1">
    <source>
        <dbReference type="ARBA" id="ARBA00005051"/>
    </source>
</evidence>
<dbReference type="PROSITE" id="PS00794">
    <property type="entry name" value="HPPK"/>
    <property type="match status" value="1"/>
</dbReference>
<dbReference type="GO" id="GO:0016301">
    <property type="term" value="F:kinase activity"/>
    <property type="evidence" value="ECO:0007669"/>
    <property type="project" value="UniProtKB-KW"/>
</dbReference>
<dbReference type="PANTHER" id="PTHR43071">
    <property type="entry name" value="2-AMINO-4-HYDROXY-6-HYDROXYMETHYLDIHYDROPTERIDINE PYROPHOSPHOKINASE"/>
    <property type="match status" value="1"/>
</dbReference>
<dbReference type="Gene3D" id="3.30.70.560">
    <property type="entry name" value="7,8-Dihydro-6-hydroxymethylpterin-pyrophosphokinase HPPK"/>
    <property type="match status" value="1"/>
</dbReference>
<evidence type="ECO:0000256" key="7">
    <source>
        <dbReference type="ARBA" id="ARBA00022909"/>
    </source>
</evidence>